<keyword evidence="3" id="KW-1185">Reference proteome</keyword>
<evidence type="ECO:0000313" key="3">
    <source>
        <dbReference type="Proteomes" id="UP000676325"/>
    </source>
</evidence>
<dbReference type="Proteomes" id="UP000676325">
    <property type="component" value="Unassembled WGS sequence"/>
</dbReference>
<evidence type="ECO:0000256" key="1">
    <source>
        <dbReference type="SAM" id="MobiDB-lite"/>
    </source>
</evidence>
<feature type="compositionally biased region" description="Low complexity" evidence="1">
    <location>
        <begin position="94"/>
        <end position="108"/>
    </location>
</feature>
<evidence type="ECO:0000313" key="2">
    <source>
        <dbReference type="EMBL" id="MBR7830939.1"/>
    </source>
</evidence>
<reference evidence="2" key="1">
    <citation type="submission" date="2021-04" db="EMBL/GenBank/DDBJ databases">
        <title>Genome based classification of Actinospica acidithermotolerans sp. nov., an actinobacterium isolated from an Indonesian hot spring.</title>
        <authorList>
            <person name="Kusuma A.B."/>
            <person name="Putra K.E."/>
            <person name="Nafisah S."/>
            <person name="Loh J."/>
            <person name="Nouioui I."/>
            <person name="Goodfellow M."/>
        </authorList>
    </citation>
    <scope>NUCLEOTIDE SEQUENCE</scope>
    <source>
        <strain evidence="2">MGRD01-02</strain>
    </source>
</reference>
<dbReference type="AlphaFoldDB" id="A0A941IKS6"/>
<name>A0A941IKS6_9ACTN</name>
<sequence length="125" mass="13215">MSRHSLAEVWERFGPRLPEMAFEPGLVAAVDQHAAAVRDTLGGPDAYHVTLADYALGFLDALREADWREHAGYDFATLRLTAVSWLIREHRLPLGPAPTGSTGSTGPTGQAGQGGPGPLGPAPAF</sequence>
<dbReference type="Pfam" id="PF19939">
    <property type="entry name" value="DUF6401"/>
    <property type="match status" value="1"/>
</dbReference>
<dbReference type="InterPro" id="IPR045647">
    <property type="entry name" value="DUF6401"/>
</dbReference>
<protein>
    <submittedName>
        <fullName evidence="2">Uncharacterized protein</fullName>
    </submittedName>
</protein>
<organism evidence="2 3">
    <name type="scientific">Actinospica acidithermotolerans</name>
    <dbReference type="NCBI Taxonomy" id="2828514"/>
    <lineage>
        <taxon>Bacteria</taxon>
        <taxon>Bacillati</taxon>
        <taxon>Actinomycetota</taxon>
        <taxon>Actinomycetes</taxon>
        <taxon>Catenulisporales</taxon>
        <taxon>Actinospicaceae</taxon>
        <taxon>Actinospica</taxon>
    </lineage>
</organism>
<dbReference type="RefSeq" id="WP_212522058.1">
    <property type="nucleotide sequence ID" value="NZ_JAGSOH010000168.1"/>
</dbReference>
<dbReference type="EMBL" id="JAGSOH010000168">
    <property type="protein sequence ID" value="MBR7830939.1"/>
    <property type="molecule type" value="Genomic_DNA"/>
</dbReference>
<comment type="caution">
    <text evidence="2">The sequence shown here is derived from an EMBL/GenBank/DDBJ whole genome shotgun (WGS) entry which is preliminary data.</text>
</comment>
<gene>
    <name evidence="2" type="ORF">KDK95_31835</name>
</gene>
<proteinExistence type="predicted"/>
<accession>A0A941IKS6</accession>
<feature type="region of interest" description="Disordered" evidence="1">
    <location>
        <begin position="94"/>
        <end position="125"/>
    </location>
</feature>